<dbReference type="InterPro" id="IPR002698">
    <property type="entry name" value="FTHF_cligase"/>
</dbReference>
<keyword evidence="2" id="KW-0732">Signal</keyword>
<sequence length="437" mass="48312">MKPMRHLGQLLCHISLLAFTTRRISALAPACTRTAASSHASIPPDVMHFPAHHSHRLLHSRSIVSRSSIHLSSSRSSTNEEFNEAAYESDRVAQDAMAMAAMKSQAEQEYAKLRTPWKWRIRKAVWDFLEEKDIAQYPRPVHHRIPNFLGADEAAKSLATLPEFQNANLVKVNPDTPQRKVRHFVLESGKTLLTPQPRLRTGFFSTLSTNNVPPDVPIEALTTSKGAAQHGTPVSLYESYNVDLVVVGSTAVCPNTGARVGKGEGFAELEWGILTQQGNLDASKVLVVTTVHDCQVLDETGEEEPWMSLLKKMKEEDGTEEVAATTPFGTLTQHDVPVDIIVTPTRIIRVPNRLPKPSGVFWDLLSPQKLSQIRVLQELKKRTEEELGHKLPSGPDEILPPIAERGRRGGRGRGGRGRSSGRGRGRMSGRGGNKDKR</sequence>
<dbReference type="SUPFAM" id="SSF100950">
    <property type="entry name" value="NagB/RpiA/CoA transferase-like"/>
    <property type="match status" value="1"/>
</dbReference>
<dbReference type="AlphaFoldDB" id="A0ABD3PVN1"/>
<dbReference type="Gene3D" id="3.40.50.10420">
    <property type="entry name" value="NagB/RpiA/CoA transferase-like"/>
    <property type="match status" value="1"/>
</dbReference>
<dbReference type="InterPro" id="IPR037171">
    <property type="entry name" value="NagB/RpiA_transferase-like"/>
</dbReference>
<evidence type="ECO:0008006" key="5">
    <source>
        <dbReference type="Google" id="ProtNLM"/>
    </source>
</evidence>
<evidence type="ECO:0000256" key="2">
    <source>
        <dbReference type="SAM" id="SignalP"/>
    </source>
</evidence>
<feature type="signal peptide" evidence="2">
    <location>
        <begin position="1"/>
        <end position="26"/>
    </location>
</feature>
<organism evidence="3 4">
    <name type="scientific">Cyclotella cryptica</name>
    <dbReference type="NCBI Taxonomy" id="29204"/>
    <lineage>
        <taxon>Eukaryota</taxon>
        <taxon>Sar</taxon>
        <taxon>Stramenopiles</taxon>
        <taxon>Ochrophyta</taxon>
        <taxon>Bacillariophyta</taxon>
        <taxon>Coscinodiscophyceae</taxon>
        <taxon>Thalassiosirophycidae</taxon>
        <taxon>Stephanodiscales</taxon>
        <taxon>Stephanodiscaceae</taxon>
        <taxon>Cyclotella</taxon>
    </lineage>
</organism>
<evidence type="ECO:0000313" key="3">
    <source>
        <dbReference type="EMBL" id="KAL3791734.1"/>
    </source>
</evidence>
<gene>
    <name evidence="3" type="ORF">HJC23_007501</name>
</gene>
<dbReference type="InterPro" id="IPR024185">
    <property type="entry name" value="FTHF_cligase-like_sf"/>
</dbReference>
<dbReference type="PANTHER" id="PTHR13017">
    <property type="entry name" value="5-FORMYLTETRAHYDROFOLATE CYCLO-LIGASE-RELATED"/>
    <property type="match status" value="1"/>
</dbReference>
<feature type="compositionally biased region" description="Basic residues" evidence="1">
    <location>
        <begin position="408"/>
        <end position="427"/>
    </location>
</feature>
<dbReference type="EMBL" id="JABMIG020000110">
    <property type="protein sequence ID" value="KAL3791734.1"/>
    <property type="molecule type" value="Genomic_DNA"/>
</dbReference>
<protein>
    <recommendedName>
        <fullName evidence="5">5-formyltetrahydrofolate cyclo-ligase</fullName>
    </recommendedName>
</protein>
<keyword evidence="4" id="KW-1185">Reference proteome</keyword>
<accession>A0ABD3PVN1</accession>
<dbReference type="Proteomes" id="UP001516023">
    <property type="component" value="Unassembled WGS sequence"/>
</dbReference>
<name>A0ABD3PVN1_9STRA</name>
<feature type="chain" id="PRO_5044834541" description="5-formyltetrahydrofolate cyclo-ligase" evidence="2">
    <location>
        <begin position="27"/>
        <end position="437"/>
    </location>
</feature>
<evidence type="ECO:0000256" key="1">
    <source>
        <dbReference type="SAM" id="MobiDB-lite"/>
    </source>
</evidence>
<comment type="caution">
    <text evidence="3">The sequence shown here is derived from an EMBL/GenBank/DDBJ whole genome shotgun (WGS) entry which is preliminary data.</text>
</comment>
<reference evidence="3 4" key="1">
    <citation type="journal article" date="2020" name="G3 (Bethesda)">
        <title>Improved Reference Genome for Cyclotella cryptica CCMP332, a Model for Cell Wall Morphogenesis, Salinity Adaptation, and Lipid Production in Diatoms (Bacillariophyta).</title>
        <authorList>
            <person name="Roberts W.R."/>
            <person name="Downey K.M."/>
            <person name="Ruck E.C."/>
            <person name="Traller J.C."/>
            <person name="Alverson A.J."/>
        </authorList>
    </citation>
    <scope>NUCLEOTIDE SEQUENCE [LARGE SCALE GENOMIC DNA]</scope>
    <source>
        <strain evidence="3 4">CCMP332</strain>
    </source>
</reference>
<dbReference type="Pfam" id="PF01812">
    <property type="entry name" value="5-FTHF_cyc-lig"/>
    <property type="match status" value="1"/>
</dbReference>
<proteinExistence type="predicted"/>
<dbReference type="PANTHER" id="PTHR13017:SF0">
    <property type="entry name" value="METHENYLTETRAHYDROFOLATE SYNTHASE DOMAIN-CONTAINING PROTEIN"/>
    <property type="match status" value="1"/>
</dbReference>
<feature type="region of interest" description="Disordered" evidence="1">
    <location>
        <begin position="384"/>
        <end position="437"/>
    </location>
</feature>
<evidence type="ECO:0000313" key="4">
    <source>
        <dbReference type="Proteomes" id="UP001516023"/>
    </source>
</evidence>